<dbReference type="Proteomes" id="UP000325458">
    <property type="component" value="Chromosome"/>
</dbReference>
<proteinExistence type="predicted"/>
<name>A0AAE6TNK2_STRPT</name>
<dbReference type="AlphaFoldDB" id="A0AAE6TNK2"/>
<reference evidence="1 3" key="1">
    <citation type="submission" date="2016-09" db="EMBL/GenBank/DDBJ databases">
        <title>Streptomyces platensis DSM40041, a candidate organism with high potential of specific P450 cytochromes.</title>
        <authorList>
            <person name="Grumaz C."/>
            <person name="Vainshtein Y."/>
            <person name="Kirstahler P."/>
            <person name="Sohn K."/>
        </authorList>
    </citation>
    <scope>NUCLEOTIDE SEQUENCE [LARGE SCALE GENOMIC DNA]</scope>
    <source>
        <strain evidence="1 3">DSM 40041</strain>
    </source>
</reference>
<accession>A0AAE6TNK2</accession>
<evidence type="ECO:0000313" key="3">
    <source>
        <dbReference type="Proteomes" id="UP000194225"/>
    </source>
</evidence>
<evidence type="ECO:0000313" key="4">
    <source>
        <dbReference type="Proteomes" id="UP000325458"/>
    </source>
</evidence>
<dbReference type="KEGG" id="spla:CP981_22330"/>
<dbReference type="Proteomes" id="UP000194225">
    <property type="component" value="Unassembled WGS sequence"/>
</dbReference>
<organism evidence="2 4">
    <name type="scientific">Streptomyces platensis</name>
    <dbReference type="NCBI Taxonomy" id="58346"/>
    <lineage>
        <taxon>Bacteria</taxon>
        <taxon>Bacillati</taxon>
        <taxon>Actinomycetota</taxon>
        <taxon>Actinomycetes</taxon>
        <taxon>Kitasatosporales</taxon>
        <taxon>Streptomycetaceae</taxon>
        <taxon>Streptomyces</taxon>
    </lineage>
</organism>
<evidence type="ECO:0000313" key="1">
    <source>
        <dbReference type="EMBL" id="OSY37135.1"/>
    </source>
</evidence>
<protein>
    <submittedName>
        <fullName evidence="2">Uncharacterized protein</fullName>
    </submittedName>
</protein>
<evidence type="ECO:0000313" key="2">
    <source>
        <dbReference type="EMBL" id="QEV54019.1"/>
    </source>
</evidence>
<dbReference type="EMBL" id="CP023691">
    <property type="protein sequence ID" value="QEV54019.1"/>
    <property type="molecule type" value="Genomic_DNA"/>
</dbReference>
<reference evidence="2 4" key="2">
    <citation type="submission" date="2017-09" db="EMBL/GenBank/DDBJ databases">
        <authorList>
            <person name="Lee N."/>
            <person name="Cho B.-K."/>
        </authorList>
    </citation>
    <scope>NUCLEOTIDE SEQUENCE [LARGE SCALE GENOMIC DNA]</scope>
    <source>
        <strain evidence="2 4">ATCC 23948</strain>
    </source>
</reference>
<sequence length="72" mass="7108">MSADAPYVSPACHVGRHPACDKGVAVPEAVAVPGVRRETCACRCHTGGGPSRHQPAGSFVAAAKTVPSGAAA</sequence>
<dbReference type="EMBL" id="MIGA01000070">
    <property type="protein sequence ID" value="OSY37135.1"/>
    <property type="molecule type" value="Genomic_DNA"/>
</dbReference>
<gene>
    <name evidence="1" type="ORF">BG653_06584</name>
    <name evidence="2" type="ORF">CP981_22330</name>
</gene>
<keyword evidence="3" id="KW-1185">Reference proteome</keyword>